<dbReference type="SUPFAM" id="SSF49464">
    <property type="entry name" value="Carboxypeptidase regulatory domain-like"/>
    <property type="match status" value="1"/>
</dbReference>
<dbReference type="PROSITE" id="PS52016">
    <property type="entry name" value="TONB_DEPENDENT_REC_3"/>
    <property type="match status" value="1"/>
</dbReference>
<keyword evidence="6" id="KW-0408">Iron</keyword>
<dbReference type="Gene3D" id="2.60.40.1120">
    <property type="entry name" value="Carboxypeptidase-like, regulatory domain"/>
    <property type="match status" value="1"/>
</dbReference>
<comment type="subcellular location">
    <subcellularLocation>
        <location evidence="1 10">Cell outer membrane</location>
        <topology evidence="1 10">Multi-pass membrane protein</topology>
    </subcellularLocation>
</comment>
<dbReference type="Pfam" id="PF07715">
    <property type="entry name" value="Plug"/>
    <property type="match status" value="1"/>
</dbReference>
<proteinExistence type="inferred from homology"/>
<evidence type="ECO:0000256" key="7">
    <source>
        <dbReference type="ARBA" id="ARBA00023077"/>
    </source>
</evidence>
<dbReference type="InterPro" id="IPR008969">
    <property type="entry name" value="CarboxyPept-like_regulatory"/>
</dbReference>
<dbReference type="AlphaFoldDB" id="A0A4R1M1J2"/>
<dbReference type="Proteomes" id="UP000294616">
    <property type="component" value="Unassembled WGS sequence"/>
</dbReference>
<comment type="similarity">
    <text evidence="10 11">Belongs to the TonB-dependent receptor family.</text>
</comment>
<dbReference type="InterPro" id="IPR023996">
    <property type="entry name" value="TonB-dep_OMP_SusC/RagA"/>
</dbReference>
<dbReference type="GO" id="GO:0009279">
    <property type="term" value="C:cell outer membrane"/>
    <property type="evidence" value="ECO:0007669"/>
    <property type="project" value="UniProtKB-SubCell"/>
</dbReference>
<gene>
    <name evidence="13" type="ORF">C8N28_1163</name>
</gene>
<dbReference type="SMART" id="SM00965">
    <property type="entry name" value="STN"/>
    <property type="match status" value="1"/>
</dbReference>
<evidence type="ECO:0000313" key="14">
    <source>
        <dbReference type="Proteomes" id="UP000294616"/>
    </source>
</evidence>
<dbReference type="OrthoDB" id="9768177at2"/>
<dbReference type="InterPro" id="IPR011662">
    <property type="entry name" value="Secretin/TonB_short_N"/>
</dbReference>
<evidence type="ECO:0000256" key="9">
    <source>
        <dbReference type="ARBA" id="ARBA00023237"/>
    </source>
</evidence>
<evidence type="ECO:0000256" key="10">
    <source>
        <dbReference type="PROSITE-ProRule" id="PRU01360"/>
    </source>
</evidence>
<dbReference type="Pfam" id="PF00593">
    <property type="entry name" value="TonB_dep_Rec_b-barrel"/>
    <property type="match status" value="1"/>
</dbReference>
<dbReference type="NCBIfam" id="TIGR04056">
    <property type="entry name" value="OMP_RagA_SusC"/>
    <property type="match status" value="1"/>
</dbReference>
<evidence type="ECO:0000256" key="5">
    <source>
        <dbReference type="ARBA" id="ARBA00022692"/>
    </source>
</evidence>
<dbReference type="EMBL" id="SMGO01000001">
    <property type="protein sequence ID" value="TCK85846.1"/>
    <property type="molecule type" value="Genomic_DNA"/>
</dbReference>
<keyword evidence="14" id="KW-1185">Reference proteome</keyword>
<evidence type="ECO:0000256" key="4">
    <source>
        <dbReference type="ARBA" id="ARBA00022496"/>
    </source>
</evidence>
<comment type="caution">
    <text evidence="13">The sequence shown here is derived from an EMBL/GenBank/DDBJ whole genome shotgun (WGS) entry which is preliminary data.</text>
</comment>
<sequence>MKKKELYKKVLPKDPLFHPFLKRALIMFNWSLILTFLLCTQVYAVSYPQTARVDLNLKSTSLKKALSVLEQRGDIRLLYSEEFLPKKDVSLVSKDMPVLDALSEILKETDLNYRVFGDGLVVIISPQGVVVQDIIVRGKVSDVQGEPLIGVSIRLQGTSTGVTTDIDGNFSIETPENGTLVFSYIGFITKEVSVSSQTTLQVQLEEDTQTLSEVVVTGYTTEQKKDIIGSVAVVNTEDMLSTPSGNVTNQLQGRASGVTVSSSGEPGNSGKVRIRGFGSFGSSDPLYIVDGVPSSVDDLNPNDIESVQVLKDAASASVYGARAANGVIIITTKKGKEGKSKITVNSYYATNYVSSNDFPELLSAQENGDLYWKSMTGAGWKVGDANWTHPQYGTGATPVIPEYILVNNNGPKIGGTVLEQYKTTNPALFSQLTDPNNYDFKTHQIVRSSNTNWFDEVFNPAPMQSYNIGASGGSDQGVYSLGLNVFSQGNTANAYSKFDRYTLRANTSYNVAENVRIGENIQVAYRKNKDNNNYVATAWTMHPLIPVWDEYGNPAGAAAPGLVGVASTGQNPVTEAWRDRFDLQTAYAIMGNAYLEADLIEGLTARTSFGIDYMNSTNRNLTQSTYEHAENRNPPNSLSFNYNNNNTWTWTNTLAYNKTIDKHTFKVLLGSEAIKSYFENSQASRQNFVIDDDPDFLVLSAGIGAQTNSGSFVRNSLFSLFSRVDYTYNDRYLFNATVRRDESSKFGTNSRVGYFPSAALGWRISSENFMKDISWLNDLKLRGSWGIIGNQTGLAYDNQYNVYSQNETNTYSISGANNSRATSFILSSVGNMDARWEKSTTTNIGFDATLFSNSLTIAVDLFNRKTSDLLVQNQAPLTGTSASQPSVNIGDMTNKGIDLGITKRGMIVDDFRYEVGLTFTKYKNMVDNILNNPAASLTGGNTRAGNATLTKSGYPISFFYGYQLDGFFNTQAEVDSYNEDNSTWLTPAVGRWKIKDINGDSKVDADDRTYLGSPHPDFQTGLNLSLNYKNFDFTGFVFWSQGGKVFNGARYNVDFNTFTYGRSKRMLYESWTPELGDNAKLPKLDLNDTYSSSNVTDYFLEDASFLRLKTLQLGYTFPKSIISKIKLDNLRIYVQGQNLLTISKSTLLDPDNSLSSGGDTSMGVVNNSVPTPRQILFGINFGF</sequence>
<keyword evidence="5 10" id="KW-0812">Transmembrane</keyword>
<dbReference type="InterPro" id="IPR000531">
    <property type="entry name" value="Beta-barrel_TonB"/>
</dbReference>
<dbReference type="InterPro" id="IPR039426">
    <property type="entry name" value="TonB-dep_rcpt-like"/>
</dbReference>
<evidence type="ECO:0000256" key="2">
    <source>
        <dbReference type="ARBA" id="ARBA00022448"/>
    </source>
</evidence>
<keyword evidence="9 10" id="KW-0998">Cell outer membrane</keyword>
<evidence type="ECO:0000256" key="11">
    <source>
        <dbReference type="RuleBase" id="RU003357"/>
    </source>
</evidence>
<dbReference type="Gene3D" id="2.170.130.10">
    <property type="entry name" value="TonB-dependent receptor, plug domain"/>
    <property type="match status" value="1"/>
</dbReference>
<dbReference type="InterPro" id="IPR036942">
    <property type="entry name" value="Beta-barrel_TonB_sf"/>
</dbReference>
<dbReference type="Gene3D" id="3.55.50.30">
    <property type="match status" value="1"/>
</dbReference>
<dbReference type="RefSeq" id="WP_132222384.1">
    <property type="nucleotide sequence ID" value="NZ_SMGO01000001.1"/>
</dbReference>
<evidence type="ECO:0000256" key="6">
    <source>
        <dbReference type="ARBA" id="ARBA00023004"/>
    </source>
</evidence>
<keyword evidence="4" id="KW-0406">Ion transport</keyword>
<dbReference type="FunFam" id="2.60.40.1120:FF:000003">
    <property type="entry name" value="Outer membrane protein Omp121"/>
    <property type="match status" value="1"/>
</dbReference>
<reference evidence="13 14" key="1">
    <citation type="submission" date="2019-03" db="EMBL/GenBank/DDBJ databases">
        <title>Genomic Encyclopedia of Archaeal and Bacterial Type Strains, Phase II (KMG-II): from individual species to whole genera.</title>
        <authorList>
            <person name="Goeker M."/>
        </authorList>
    </citation>
    <scope>NUCLEOTIDE SEQUENCE [LARGE SCALE GENOMIC DNA]</scope>
    <source>
        <strain evidence="13 14">DSM 22554</strain>
    </source>
</reference>
<dbReference type="InterPro" id="IPR023997">
    <property type="entry name" value="TonB-dep_OMP_SusC/RagA_CS"/>
</dbReference>
<dbReference type="Pfam" id="PF13715">
    <property type="entry name" value="CarbopepD_reg_2"/>
    <property type="match status" value="1"/>
</dbReference>
<dbReference type="InterPro" id="IPR037066">
    <property type="entry name" value="Plug_dom_sf"/>
</dbReference>
<dbReference type="SUPFAM" id="SSF56935">
    <property type="entry name" value="Porins"/>
    <property type="match status" value="1"/>
</dbReference>
<keyword evidence="2 10" id="KW-0813">Transport</keyword>
<evidence type="ECO:0000313" key="13">
    <source>
        <dbReference type="EMBL" id="TCK85846.1"/>
    </source>
</evidence>
<dbReference type="NCBIfam" id="TIGR04057">
    <property type="entry name" value="SusC_RagA_signa"/>
    <property type="match status" value="1"/>
</dbReference>
<protein>
    <submittedName>
        <fullName evidence="13">TonB-linked SusC/RagA family outer membrane protein</fullName>
    </submittedName>
</protein>
<keyword evidence="4" id="KW-0410">Iron transport</keyword>
<evidence type="ECO:0000259" key="12">
    <source>
        <dbReference type="SMART" id="SM00965"/>
    </source>
</evidence>
<keyword evidence="3 10" id="KW-1134">Transmembrane beta strand</keyword>
<organism evidence="13 14">
    <name type="scientific">Albibacterium bauzanense</name>
    <dbReference type="NCBI Taxonomy" id="653929"/>
    <lineage>
        <taxon>Bacteria</taxon>
        <taxon>Pseudomonadati</taxon>
        <taxon>Bacteroidota</taxon>
        <taxon>Sphingobacteriia</taxon>
        <taxon>Sphingobacteriales</taxon>
        <taxon>Sphingobacteriaceae</taxon>
        <taxon>Albibacterium</taxon>
    </lineage>
</organism>
<dbReference type="GO" id="GO:0006826">
    <property type="term" value="P:iron ion transport"/>
    <property type="evidence" value="ECO:0007669"/>
    <property type="project" value="UniProtKB-KW"/>
</dbReference>
<feature type="domain" description="Secretin/TonB short N-terminal" evidence="12">
    <location>
        <begin position="75"/>
        <end position="126"/>
    </location>
</feature>
<evidence type="ECO:0000256" key="8">
    <source>
        <dbReference type="ARBA" id="ARBA00023136"/>
    </source>
</evidence>
<keyword evidence="8 10" id="KW-0472">Membrane</keyword>
<evidence type="ECO:0000256" key="3">
    <source>
        <dbReference type="ARBA" id="ARBA00022452"/>
    </source>
</evidence>
<dbReference type="InterPro" id="IPR012910">
    <property type="entry name" value="Plug_dom"/>
</dbReference>
<keyword evidence="7 11" id="KW-0798">TonB box</keyword>
<accession>A0A4R1M1J2</accession>
<evidence type="ECO:0000256" key="1">
    <source>
        <dbReference type="ARBA" id="ARBA00004571"/>
    </source>
</evidence>
<name>A0A4R1M1J2_9SPHI</name>
<dbReference type="Gene3D" id="2.40.170.20">
    <property type="entry name" value="TonB-dependent receptor, beta-barrel domain"/>
    <property type="match status" value="1"/>
</dbReference>